<evidence type="ECO:0000313" key="1">
    <source>
        <dbReference type="EMBL" id="MFB2835281.1"/>
    </source>
</evidence>
<gene>
    <name evidence="1" type="ORF">ACE1CA_12185</name>
</gene>
<proteinExistence type="predicted"/>
<comment type="caution">
    <text evidence="1">The sequence shown here is derived from an EMBL/GenBank/DDBJ whole genome shotgun (WGS) entry which is preliminary data.</text>
</comment>
<sequence>MNLAILKSKSYAEAHLTVRSQLLDRDANNFVFNSLYLMWQIESKRNTTYYLRD</sequence>
<name>A0ABV4WJM1_9CYAN</name>
<dbReference type="RefSeq" id="WP_413277695.1">
    <property type="nucleotide sequence ID" value="NZ_JBHFNT010000101.1"/>
</dbReference>
<evidence type="ECO:0000313" key="2">
    <source>
        <dbReference type="Proteomes" id="UP001576780"/>
    </source>
</evidence>
<dbReference type="EMBL" id="JBHFNT010000101">
    <property type="protein sequence ID" value="MFB2835281.1"/>
    <property type="molecule type" value="Genomic_DNA"/>
</dbReference>
<protein>
    <submittedName>
        <fullName evidence="1">Uncharacterized protein</fullName>
    </submittedName>
</protein>
<organism evidence="1 2">
    <name type="scientific">Floridaenema evergladense BLCC-F167</name>
    <dbReference type="NCBI Taxonomy" id="3153639"/>
    <lineage>
        <taxon>Bacteria</taxon>
        <taxon>Bacillati</taxon>
        <taxon>Cyanobacteriota</taxon>
        <taxon>Cyanophyceae</taxon>
        <taxon>Oscillatoriophycideae</taxon>
        <taxon>Aerosakkonematales</taxon>
        <taxon>Aerosakkonemataceae</taxon>
        <taxon>Floridanema</taxon>
        <taxon>Floridanema evergladense</taxon>
    </lineage>
</organism>
<keyword evidence="2" id="KW-1185">Reference proteome</keyword>
<accession>A0ABV4WJM1</accession>
<dbReference type="Proteomes" id="UP001576780">
    <property type="component" value="Unassembled WGS sequence"/>
</dbReference>
<reference evidence="1 2" key="1">
    <citation type="submission" date="2024-09" db="EMBL/GenBank/DDBJ databases">
        <title>Floridaenema gen nov. (Aerosakkonemataceae, Aerosakkonematales ord. nov., Cyanobacteria) from benthic tropical and subtropical fresh waters, with the description of four new species.</title>
        <authorList>
            <person name="Moretto J.A."/>
            <person name="Berthold D.E."/>
            <person name="Lefler F.W."/>
            <person name="Huang I.-S."/>
            <person name="Laughinghouse H. IV."/>
        </authorList>
    </citation>
    <scope>NUCLEOTIDE SEQUENCE [LARGE SCALE GENOMIC DNA]</scope>
    <source>
        <strain evidence="1 2">BLCC-F167</strain>
    </source>
</reference>